<evidence type="ECO:0000256" key="2">
    <source>
        <dbReference type="ARBA" id="ARBA00010112"/>
    </source>
</evidence>
<dbReference type="Proteomes" id="UP001176961">
    <property type="component" value="Unassembled WGS sequence"/>
</dbReference>
<dbReference type="GO" id="GO:0005576">
    <property type="term" value="C:extracellular region"/>
    <property type="evidence" value="ECO:0007669"/>
    <property type="project" value="UniProtKB-SubCell"/>
</dbReference>
<organism evidence="5 6">
    <name type="scientific">Cylicocyclus nassatus</name>
    <name type="common">Nematode worm</name>
    <dbReference type="NCBI Taxonomy" id="53992"/>
    <lineage>
        <taxon>Eukaryota</taxon>
        <taxon>Metazoa</taxon>
        <taxon>Ecdysozoa</taxon>
        <taxon>Nematoda</taxon>
        <taxon>Chromadorea</taxon>
        <taxon>Rhabditida</taxon>
        <taxon>Rhabditina</taxon>
        <taxon>Rhabditomorpha</taxon>
        <taxon>Strongyloidea</taxon>
        <taxon>Strongylidae</taxon>
        <taxon>Cylicocyclus</taxon>
    </lineage>
</organism>
<evidence type="ECO:0000313" key="5">
    <source>
        <dbReference type="EMBL" id="CAJ0597893.1"/>
    </source>
</evidence>
<evidence type="ECO:0008006" key="7">
    <source>
        <dbReference type="Google" id="ProtNLM"/>
    </source>
</evidence>
<dbReference type="PANTHER" id="PTHR21700:SF24">
    <property type="entry name" value="TRANSTHYRETIN-LIKE FAMILY PROTEIN"/>
    <property type="match status" value="1"/>
</dbReference>
<comment type="similarity">
    <text evidence="2">Belongs to the nematode transthyretin-like family.</text>
</comment>
<dbReference type="GO" id="GO:0009986">
    <property type="term" value="C:cell surface"/>
    <property type="evidence" value="ECO:0007669"/>
    <property type="project" value="InterPro"/>
</dbReference>
<keyword evidence="6" id="KW-1185">Reference proteome</keyword>
<evidence type="ECO:0000256" key="3">
    <source>
        <dbReference type="ARBA" id="ARBA00022525"/>
    </source>
</evidence>
<dbReference type="AlphaFoldDB" id="A0AA36GTK8"/>
<dbReference type="PANTHER" id="PTHR21700">
    <property type="entry name" value="TRANSTHYRETIN-LIKE FAMILY PROTEIN-RELATED"/>
    <property type="match status" value="1"/>
</dbReference>
<comment type="caution">
    <text evidence="5">The sequence shown here is derived from an EMBL/GenBank/DDBJ whole genome shotgun (WGS) entry which is preliminary data.</text>
</comment>
<dbReference type="InterPro" id="IPR038479">
    <property type="entry name" value="Transthyretin-like_sf"/>
</dbReference>
<evidence type="ECO:0000313" key="6">
    <source>
        <dbReference type="Proteomes" id="UP001176961"/>
    </source>
</evidence>
<keyword evidence="4" id="KW-0732">Signal</keyword>
<dbReference type="Pfam" id="PF01060">
    <property type="entry name" value="TTR-52"/>
    <property type="match status" value="1"/>
</dbReference>
<gene>
    <name evidence="5" type="ORF">CYNAS_LOCUS9876</name>
</gene>
<proteinExistence type="inferred from homology"/>
<name>A0AA36GTK8_CYLNA</name>
<dbReference type="Gene3D" id="2.60.40.3330">
    <property type="match status" value="1"/>
</dbReference>
<evidence type="ECO:0000256" key="1">
    <source>
        <dbReference type="ARBA" id="ARBA00004613"/>
    </source>
</evidence>
<protein>
    <recommendedName>
        <fullName evidence="7">Transthyretin-like family protein</fullName>
    </recommendedName>
</protein>
<sequence>MIENEMYNVSSDRTCTLPLEFKKLKERKPATGVKIKLYDVEPLKDRKLAQTKTDKDGSFTISGTAKEFSKIDPQLNIYHKCNYKGPCYKKLSIKIPSKYISKGEKVKQYLNIHTMELGLKIKGQKTDCMN</sequence>
<dbReference type="InterPro" id="IPR001534">
    <property type="entry name" value="Transthyretin-like"/>
</dbReference>
<dbReference type="EMBL" id="CATQJL010000223">
    <property type="protein sequence ID" value="CAJ0597893.1"/>
    <property type="molecule type" value="Genomic_DNA"/>
</dbReference>
<accession>A0AA36GTK8</accession>
<reference evidence="5" key="1">
    <citation type="submission" date="2023-07" db="EMBL/GenBank/DDBJ databases">
        <authorList>
            <consortium name="CYATHOMIX"/>
        </authorList>
    </citation>
    <scope>NUCLEOTIDE SEQUENCE</scope>
    <source>
        <strain evidence="5">N/A</strain>
    </source>
</reference>
<comment type="subcellular location">
    <subcellularLocation>
        <location evidence="1">Secreted</location>
    </subcellularLocation>
</comment>
<evidence type="ECO:0000256" key="4">
    <source>
        <dbReference type="ARBA" id="ARBA00022729"/>
    </source>
</evidence>
<keyword evidence="3" id="KW-0964">Secreted</keyword>